<sequence length="90" mass="9659">MEGEQQIWGGGVGILNGEQRVRGMVVGDVGAGLEEGSQSLGELRLSEGRSRCEAAGRLMLLFKREEESTALLLELSVESSIAIDDRISQP</sequence>
<dbReference type="Proteomes" id="UP000243459">
    <property type="component" value="Chromosome 3"/>
</dbReference>
<evidence type="ECO:0000313" key="2">
    <source>
        <dbReference type="Proteomes" id="UP000243459"/>
    </source>
</evidence>
<reference evidence="2" key="1">
    <citation type="journal article" date="2017" name="Nat. Commun.">
        <title>The asparagus genome sheds light on the origin and evolution of a young Y chromosome.</title>
        <authorList>
            <person name="Harkess A."/>
            <person name="Zhou J."/>
            <person name="Xu C."/>
            <person name="Bowers J.E."/>
            <person name="Van der Hulst R."/>
            <person name="Ayyampalayam S."/>
            <person name="Mercati F."/>
            <person name="Riccardi P."/>
            <person name="McKain M.R."/>
            <person name="Kakrana A."/>
            <person name="Tang H."/>
            <person name="Ray J."/>
            <person name="Groenendijk J."/>
            <person name="Arikit S."/>
            <person name="Mathioni S.M."/>
            <person name="Nakano M."/>
            <person name="Shan H."/>
            <person name="Telgmann-Rauber A."/>
            <person name="Kanno A."/>
            <person name="Yue Z."/>
            <person name="Chen H."/>
            <person name="Li W."/>
            <person name="Chen Y."/>
            <person name="Xu X."/>
            <person name="Zhang Y."/>
            <person name="Luo S."/>
            <person name="Chen H."/>
            <person name="Gao J."/>
            <person name="Mao Z."/>
            <person name="Pires J.C."/>
            <person name="Luo M."/>
            <person name="Kudrna D."/>
            <person name="Wing R.A."/>
            <person name="Meyers B.C."/>
            <person name="Yi K."/>
            <person name="Kong H."/>
            <person name="Lavrijsen P."/>
            <person name="Sunseri F."/>
            <person name="Falavigna A."/>
            <person name="Ye Y."/>
            <person name="Leebens-Mack J.H."/>
            <person name="Chen G."/>
        </authorList>
    </citation>
    <scope>NUCLEOTIDE SEQUENCE [LARGE SCALE GENOMIC DNA]</scope>
    <source>
        <strain evidence="2">cv. DH0086</strain>
    </source>
</reference>
<evidence type="ECO:0000313" key="1">
    <source>
        <dbReference type="EMBL" id="ONK73925.1"/>
    </source>
</evidence>
<dbReference type="EMBL" id="CM007383">
    <property type="protein sequence ID" value="ONK73925.1"/>
    <property type="molecule type" value="Genomic_DNA"/>
</dbReference>
<protein>
    <submittedName>
        <fullName evidence="1">Uncharacterized protein</fullName>
    </submittedName>
</protein>
<proteinExistence type="predicted"/>
<name>A0A5P1F6B1_ASPOF</name>
<keyword evidence="2" id="KW-1185">Reference proteome</keyword>
<dbReference type="Gramene" id="ONK73925">
    <property type="protein sequence ID" value="ONK73925"/>
    <property type="gene ID" value="A4U43_C03F990"/>
</dbReference>
<accession>A0A5P1F6B1</accession>
<gene>
    <name evidence="1" type="ORF">A4U43_C03F990</name>
</gene>
<organism evidence="1 2">
    <name type="scientific">Asparagus officinalis</name>
    <name type="common">Garden asparagus</name>
    <dbReference type="NCBI Taxonomy" id="4686"/>
    <lineage>
        <taxon>Eukaryota</taxon>
        <taxon>Viridiplantae</taxon>
        <taxon>Streptophyta</taxon>
        <taxon>Embryophyta</taxon>
        <taxon>Tracheophyta</taxon>
        <taxon>Spermatophyta</taxon>
        <taxon>Magnoliopsida</taxon>
        <taxon>Liliopsida</taxon>
        <taxon>Asparagales</taxon>
        <taxon>Asparagaceae</taxon>
        <taxon>Asparagoideae</taxon>
        <taxon>Asparagus</taxon>
    </lineage>
</organism>
<dbReference type="AlphaFoldDB" id="A0A5P1F6B1"/>